<feature type="domain" description="Histidine kinase" evidence="9">
    <location>
        <begin position="852"/>
        <end position="1073"/>
    </location>
</feature>
<dbReference type="SUPFAM" id="SSF52172">
    <property type="entry name" value="CheY-like"/>
    <property type="match status" value="1"/>
</dbReference>
<dbReference type="InterPro" id="IPR003594">
    <property type="entry name" value="HATPase_dom"/>
</dbReference>
<dbReference type="RefSeq" id="WP_188750970.1">
    <property type="nucleotide sequence ID" value="NZ_BMIK01000007.1"/>
</dbReference>
<keyword evidence="3 7" id="KW-0597">Phosphoprotein</keyword>
<dbReference type="InterPro" id="IPR011123">
    <property type="entry name" value="Y_Y_Y"/>
</dbReference>
<dbReference type="SMART" id="SM00387">
    <property type="entry name" value="HATPase_c"/>
    <property type="match status" value="1"/>
</dbReference>
<dbReference type="CDD" id="cd17574">
    <property type="entry name" value="REC_OmpR"/>
    <property type="match status" value="1"/>
</dbReference>
<dbReference type="InterPro" id="IPR036890">
    <property type="entry name" value="HATPase_C_sf"/>
</dbReference>
<dbReference type="GO" id="GO:0016301">
    <property type="term" value="F:kinase activity"/>
    <property type="evidence" value="ECO:0007669"/>
    <property type="project" value="UniProtKB-KW"/>
</dbReference>
<dbReference type="InterPro" id="IPR005467">
    <property type="entry name" value="His_kinase_dom"/>
</dbReference>
<dbReference type="EC" id="2.7.13.3" evidence="2"/>
<dbReference type="PRINTS" id="PR00032">
    <property type="entry name" value="HTHARAC"/>
</dbReference>
<dbReference type="SUPFAM" id="SSF101898">
    <property type="entry name" value="NHL repeat"/>
    <property type="match status" value="1"/>
</dbReference>
<evidence type="ECO:0000256" key="4">
    <source>
        <dbReference type="ARBA" id="ARBA00023015"/>
    </source>
</evidence>
<comment type="catalytic activity">
    <reaction evidence="1">
        <text>ATP + protein L-histidine = ADP + protein N-phospho-L-histidine.</text>
        <dbReference type="EC" id="2.7.13.3"/>
    </reaction>
</comment>
<dbReference type="Pfam" id="PF12833">
    <property type="entry name" value="HTH_18"/>
    <property type="match status" value="1"/>
</dbReference>
<organism evidence="11 12">
    <name type="scientific">Parapedobacter defluvii</name>
    <dbReference type="NCBI Taxonomy" id="2045106"/>
    <lineage>
        <taxon>Bacteria</taxon>
        <taxon>Pseudomonadati</taxon>
        <taxon>Bacteroidota</taxon>
        <taxon>Sphingobacteriia</taxon>
        <taxon>Sphingobacteriales</taxon>
        <taxon>Sphingobacteriaceae</taxon>
        <taxon>Parapedobacter</taxon>
    </lineage>
</organism>
<dbReference type="Pfam" id="PF00072">
    <property type="entry name" value="Response_reg"/>
    <property type="match status" value="1"/>
</dbReference>
<dbReference type="Gene3D" id="3.30.565.10">
    <property type="entry name" value="Histidine kinase-like ATPase, C-terminal domain"/>
    <property type="match status" value="1"/>
</dbReference>
<accession>A0ABQ1M407</accession>
<dbReference type="SUPFAM" id="SSF55874">
    <property type="entry name" value="ATPase domain of HSP90 chaperone/DNA topoisomerase II/histidine kinase"/>
    <property type="match status" value="1"/>
</dbReference>
<dbReference type="InterPro" id="IPR018060">
    <property type="entry name" value="HTH_AraC"/>
</dbReference>
<keyword evidence="11" id="KW-0418">Kinase</keyword>
<keyword evidence="12" id="KW-1185">Reference proteome</keyword>
<dbReference type="PANTHER" id="PTHR43547">
    <property type="entry name" value="TWO-COMPONENT HISTIDINE KINASE"/>
    <property type="match status" value="1"/>
</dbReference>
<dbReference type="InterPro" id="IPR009057">
    <property type="entry name" value="Homeodomain-like_sf"/>
</dbReference>
<keyword evidence="6" id="KW-0804">Transcription</keyword>
<dbReference type="InterPro" id="IPR036097">
    <property type="entry name" value="HisK_dim/P_sf"/>
</dbReference>
<evidence type="ECO:0000313" key="11">
    <source>
        <dbReference type="EMBL" id="GGC31182.1"/>
    </source>
</evidence>
<dbReference type="SUPFAM" id="SSF46689">
    <property type="entry name" value="Homeodomain-like"/>
    <property type="match status" value="1"/>
</dbReference>
<sequence>MHFRRAATIISTLVLAWASWLPGFSQSNESAYTLLQLDNRYGLSNSAVNCLLQDSDGMLWIGTWDGLNRYDGQEFHVFNFGGSDARQGLISNIVRGLLEDRDHRIWISTVEGISRYDKLTGTFKHYFYGTGRGQGIGENGFGLIADTNGRLFARTPTETLMRYDAGRDTFVSCKLPGLTGTLSDLSIDAVNRFWVRTEAGEIAAYTLNEDGFHLAHRLPAAETSVSRLHLANGFLFLSDPKGMLYRVDPGTFELEQVADLGSAVSAITWYGSRYYVALATQGLRTFDVSFAPQPPAAGLQPLQGMKIRGWAANGPEQLLWVATDGNGFVRVSQYNTPFRTLSSSDAFSRPPVRAFAEISGDLWVGTKGGGISILSDFAPQNADNVAWDNRLTGKLVNQDVFTIVQGIQSDLVYIGTDGSGLSIYDPRRKQLANWTQLDGHADFPAFGSVYAILEDPDGTLWVGTSGYGLLHLRVVRSHHGDLHVEFIEQYRYKTSNQGLANDIVYSLCFGRNDQLWVACRYGGLSLLDKKSGHIINFKAFTYEGSLSNNDVLSLYRDTHDRLWVGTSYGLNWLSLTDITRGEPVFQRITAAEGLPNNTIHAITADGFGHIWVSTNRGLARIDPSSGQVVQFQENDGLHRAEFSDGAVWKDPAGFLYFGGIYGFSYFHPQQIPQDTLLPNAIIRSLQLGNRGLNEGQYWVLRPRKGMEQQVTLSRKDNYFSATVHALSYLYADRCQFAWMLEGHDKTWQYDRSDGHISYSNIPPGTYRLLIKWSNGSGMWTEATPVMDVQVNPYWWQTWPVTLSALLTLAGVAYWWYIGRKNKLKIQHRLQLERTLREKDEALHESQLSFFTNIAHELQTPLTLLVGVAEQIENLQGDPTPPRSARSQPLVALLKQQTSRLTYLVHQLLEFRKAQAGHLTAEYQLQDVSALLSKLCEVFKPLSVRQQNTYELHIPDGMQFAVDSDKLEKIVFNLLSNAFKHGGMFQHVTFTARTDVSLSTLLLQVSNSGCRLAPEESERIFEQFQSRRSGVSGTYSTGIGLAFTRELVGVLGGRIHASIEEGWIIFDVALPIPAEGRPFHPAEINTSIAPIYTEMATPATHSLDSAAYNKVALLEKLTEAHKKSVLVVEDEQEIRFLIREVLKTHYIVYEASDGIEAIGVLQQHPPDLIISDVMMPGMDGLTLCDKVKNTPATCHIPFIILSAKGTLEQRNEGYQVGADAYIAKPFHASHLLIRVKNLFEQQARLHKRFLQADSIEGVIHTGNPEEERFLEPLVAQIMKHLEDPELNATVLEEALSMSRMQLYRKLKIISGMTPAEFIRHIRLKQATHLLATTTLTINEIFYQTGFNNQSYFFREFKKHYGCSPNEYRFRTQINT</sequence>
<evidence type="ECO:0000256" key="2">
    <source>
        <dbReference type="ARBA" id="ARBA00012438"/>
    </source>
</evidence>
<dbReference type="Gene3D" id="1.10.287.130">
    <property type="match status" value="1"/>
</dbReference>
<dbReference type="InterPro" id="IPR013783">
    <property type="entry name" value="Ig-like_fold"/>
</dbReference>
<comment type="caution">
    <text evidence="11">The sequence shown here is derived from an EMBL/GenBank/DDBJ whole genome shotgun (WGS) entry which is preliminary data.</text>
</comment>
<dbReference type="Proteomes" id="UP000597338">
    <property type="component" value="Unassembled WGS sequence"/>
</dbReference>
<feature type="modified residue" description="4-aspartylphosphate" evidence="7">
    <location>
        <position position="1171"/>
    </location>
</feature>
<dbReference type="Gene3D" id="1.10.10.60">
    <property type="entry name" value="Homeodomain-like"/>
    <property type="match status" value="1"/>
</dbReference>
<dbReference type="Gene3D" id="2.130.10.10">
    <property type="entry name" value="YVTN repeat-like/Quinoprotein amine dehydrogenase"/>
    <property type="match status" value="2"/>
</dbReference>
<evidence type="ECO:0000256" key="5">
    <source>
        <dbReference type="ARBA" id="ARBA00023125"/>
    </source>
</evidence>
<dbReference type="Pfam" id="PF07495">
    <property type="entry name" value="Y_Y_Y"/>
    <property type="match status" value="1"/>
</dbReference>
<evidence type="ECO:0000256" key="6">
    <source>
        <dbReference type="ARBA" id="ARBA00023163"/>
    </source>
</evidence>
<evidence type="ECO:0000256" key="3">
    <source>
        <dbReference type="ARBA" id="ARBA00022553"/>
    </source>
</evidence>
<evidence type="ECO:0000259" key="8">
    <source>
        <dbReference type="PROSITE" id="PS01124"/>
    </source>
</evidence>
<evidence type="ECO:0000259" key="9">
    <source>
        <dbReference type="PROSITE" id="PS50109"/>
    </source>
</evidence>
<dbReference type="Pfam" id="PF00512">
    <property type="entry name" value="HisKA"/>
    <property type="match status" value="1"/>
</dbReference>
<feature type="domain" description="Response regulatory" evidence="10">
    <location>
        <begin position="1123"/>
        <end position="1238"/>
    </location>
</feature>
<keyword evidence="5" id="KW-0238">DNA-binding</keyword>
<reference evidence="12" key="1">
    <citation type="journal article" date="2019" name="Int. J. Syst. Evol. Microbiol.">
        <title>The Global Catalogue of Microorganisms (GCM) 10K type strain sequencing project: providing services to taxonomists for standard genome sequencing and annotation.</title>
        <authorList>
            <consortium name="The Broad Institute Genomics Platform"/>
            <consortium name="The Broad Institute Genome Sequencing Center for Infectious Disease"/>
            <person name="Wu L."/>
            <person name="Ma J."/>
        </authorList>
    </citation>
    <scope>NUCLEOTIDE SEQUENCE [LARGE SCALE GENOMIC DNA]</scope>
    <source>
        <strain evidence="12">CGMCC 1.15342</strain>
    </source>
</reference>
<feature type="domain" description="HTH araC/xylS-type" evidence="8">
    <location>
        <begin position="1270"/>
        <end position="1369"/>
    </location>
</feature>
<evidence type="ECO:0000256" key="1">
    <source>
        <dbReference type="ARBA" id="ARBA00000085"/>
    </source>
</evidence>
<dbReference type="PROSITE" id="PS50110">
    <property type="entry name" value="RESPONSE_REGULATORY"/>
    <property type="match status" value="1"/>
</dbReference>
<evidence type="ECO:0000256" key="7">
    <source>
        <dbReference type="PROSITE-ProRule" id="PRU00169"/>
    </source>
</evidence>
<dbReference type="SMART" id="SM00388">
    <property type="entry name" value="HisKA"/>
    <property type="match status" value="1"/>
</dbReference>
<dbReference type="SUPFAM" id="SSF63829">
    <property type="entry name" value="Calcium-dependent phosphotriesterase"/>
    <property type="match status" value="2"/>
</dbReference>
<name>A0ABQ1M407_9SPHI</name>
<dbReference type="InterPro" id="IPR020449">
    <property type="entry name" value="Tscrpt_reg_AraC-type_HTH"/>
</dbReference>
<dbReference type="InterPro" id="IPR015943">
    <property type="entry name" value="WD40/YVTN_repeat-like_dom_sf"/>
</dbReference>
<dbReference type="EMBL" id="BMIK01000007">
    <property type="protein sequence ID" value="GGC31182.1"/>
    <property type="molecule type" value="Genomic_DNA"/>
</dbReference>
<dbReference type="CDD" id="cd00082">
    <property type="entry name" value="HisKA"/>
    <property type="match status" value="1"/>
</dbReference>
<dbReference type="SMART" id="SM00448">
    <property type="entry name" value="REC"/>
    <property type="match status" value="1"/>
</dbReference>
<dbReference type="InterPro" id="IPR003661">
    <property type="entry name" value="HisK_dim/P_dom"/>
</dbReference>
<dbReference type="PROSITE" id="PS01124">
    <property type="entry name" value="HTH_ARAC_FAMILY_2"/>
    <property type="match status" value="1"/>
</dbReference>
<dbReference type="InterPro" id="IPR001789">
    <property type="entry name" value="Sig_transdc_resp-reg_receiver"/>
</dbReference>
<dbReference type="PROSITE" id="PS50109">
    <property type="entry name" value="HIS_KIN"/>
    <property type="match status" value="1"/>
</dbReference>
<evidence type="ECO:0000313" key="12">
    <source>
        <dbReference type="Proteomes" id="UP000597338"/>
    </source>
</evidence>
<dbReference type="InterPro" id="IPR011006">
    <property type="entry name" value="CheY-like_superfamily"/>
</dbReference>
<dbReference type="InterPro" id="IPR011110">
    <property type="entry name" value="Reg_prop"/>
</dbReference>
<protein>
    <recommendedName>
        <fullName evidence="2">histidine kinase</fullName>
        <ecNumber evidence="2">2.7.13.3</ecNumber>
    </recommendedName>
</protein>
<evidence type="ECO:0000259" key="10">
    <source>
        <dbReference type="PROSITE" id="PS50110"/>
    </source>
</evidence>
<dbReference type="SMART" id="SM00342">
    <property type="entry name" value="HTH_ARAC"/>
    <property type="match status" value="1"/>
</dbReference>
<dbReference type="Pfam" id="PF07494">
    <property type="entry name" value="Reg_prop"/>
    <property type="match status" value="5"/>
</dbReference>
<dbReference type="PANTHER" id="PTHR43547:SF2">
    <property type="entry name" value="HYBRID SIGNAL TRANSDUCTION HISTIDINE KINASE C"/>
    <property type="match status" value="1"/>
</dbReference>
<keyword evidence="11" id="KW-0808">Transferase</keyword>
<gene>
    <name evidence="11" type="ORF">GCM10011386_23970</name>
</gene>
<dbReference type="Gene3D" id="2.60.40.10">
    <property type="entry name" value="Immunoglobulins"/>
    <property type="match status" value="1"/>
</dbReference>
<proteinExistence type="predicted"/>
<dbReference type="Pfam" id="PF02518">
    <property type="entry name" value="HATPase_c"/>
    <property type="match status" value="1"/>
</dbReference>
<keyword evidence="4" id="KW-0805">Transcription regulation</keyword>
<dbReference type="Gene3D" id="3.40.50.2300">
    <property type="match status" value="1"/>
</dbReference>
<dbReference type="SUPFAM" id="SSF47384">
    <property type="entry name" value="Homodimeric domain of signal transducing histidine kinase"/>
    <property type="match status" value="1"/>
</dbReference>